<reference evidence="4 5" key="1">
    <citation type="submission" date="2013-03" db="EMBL/GenBank/DDBJ databases">
        <title>The Genome Sequence of Capronia coronata CBS 617.96.</title>
        <authorList>
            <consortium name="The Broad Institute Genomics Platform"/>
            <person name="Cuomo C."/>
            <person name="de Hoog S."/>
            <person name="Gorbushina A."/>
            <person name="Walker B."/>
            <person name="Young S.K."/>
            <person name="Zeng Q."/>
            <person name="Gargeya S."/>
            <person name="Fitzgerald M."/>
            <person name="Haas B."/>
            <person name="Abouelleil A."/>
            <person name="Allen A.W."/>
            <person name="Alvarado L."/>
            <person name="Arachchi H.M."/>
            <person name="Berlin A.M."/>
            <person name="Chapman S.B."/>
            <person name="Gainer-Dewar J."/>
            <person name="Goldberg J."/>
            <person name="Griggs A."/>
            <person name="Gujja S."/>
            <person name="Hansen M."/>
            <person name="Howarth C."/>
            <person name="Imamovic A."/>
            <person name="Ireland A."/>
            <person name="Larimer J."/>
            <person name="McCowan C."/>
            <person name="Murphy C."/>
            <person name="Pearson M."/>
            <person name="Poon T.W."/>
            <person name="Priest M."/>
            <person name="Roberts A."/>
            <person name="Saif S."/>
            <person name="Shea T."/>
            <person name="Sisk P."/>
            <person name="Sykes S."/>
            <person name="Wortman J."/>
            <person name="Nusbaum C."/>
            <person name="Birren B."/>
        </authorList>
    </citation>
    <scope>NUCLEOTIDE SEQUENCE [LARGE SCALE GENOMIC DNA]</scope>
    <source>
        <strain evidence="4 5">CBS 617.96</strain>
    </source>
</reference>
<sequence>MRSYADTIDNLKIGKHTRVLYQGFTGRQATMNAQESLEWGTNIVGGVKPGFEGEHLGLPVLPSVRAAVEKLKPDASAIYVPGNGTVAAMEEAIENEIPLIVAVAEHIPLHDTLRIHEMLRTQSKTRLVGANCPGIINVQGRCRLGFQPLPFFTDGNVGIVAKSGTLSYEAVASTTRAGLGQTYCISMGGDVLAGTNFVEAFQVLVEDEHTEGIIVIGEIGGSAELRAAEWIEDYNRRTANPKPFMALIGGIQAPPGRIMGHAGAWAAPGEATAAQKIKILEDVGVTVVDHPEKFGSGMKRLLNGRSSAGSPGVGRNGAAQRRSYHTVRRRPKAVGPSRSALGQRRTLYIKQSQAFDMLKARGIPTVDSSSKDDQKFLAISIDREARQPCIIASPTTDPSRAFQLSRKFPFAYGSDAPTSPGMLEKVASHLEISPNGQPELVRLIAELADLFVSKEAFVLQTKIVIGDGGSLQVQGAKFGFDDAAFRSSKRQADIHALRDVESEVPEEVDAEKEGMIYVKLGGEGSIGTIVNGAGLAMNTVDALVAQGGHPANFMDTGGKATSETIKAGFRIVTSDPRVKCIFVNIFGGLTLGDMIANGILLAFRDLDLKVPVVVRIRGTRETEGQRLIQESGLKLDAFGRLSNRLDHS</sequence>
<dbReference type="RefSeq" id="XP_007727175.1">
    <property type="nucleotide sequence ID" value="XM_007728985.1"/>
</dbReference>
<proteinExistence type="predicted"/>
<dbReference type="InterPro" id="IPR003781">
    <property type="entry name" value="CoA-bd"/>
</dbReference>
<evidence type="ECO:0000313" key="4">
    <source>
        <dbReference type="EMBL" id="EXJ82054.1"/>
    </source>
</evidence>
<dbReference type="GO" id="GO:0009361">
    <property type="term" value="C:succinate-CoA ligase complex (ADP-forming)"/>
    <property type="evidence" value="ECO:0007669"/>
    <property type="project" value="TreeGrafter"/>
</dbReference>
<dbReference type="STRING" id="1182541.W9YID1"/>
<feature type="compositionally biased region" description="Basic residues" evidence="2">
    <location>
        <begin position="322"/>
        <end position="332"/>
    </location>
</feature>
<dbReference type="SMART" id="SM00881">
    <property type="entry name" value="CoA_binding"/>
    <property type="match status" value="1"/>
</dbReference>
<dbReference type="GO" id="GO:0006099">
    <property type="term" value="P:tricarboxylic acid cycle"/>
    <property type="evidence" value="ECO:0007669"/>
    <property type="project" value="TreeGrafter"/>
</dbReference>
<dbReference type="PANTHER" id="PTHR11117">
    <property type="entry name" value="SUCCINYL-COA LIGASE SUBUNIT ALPHA"/>
    <property type="match status" value="1"/>
</dbReference>
<keyword evidence="1" id="KW-0547">Nucleotide-binding</keyword>
<dbReference type="InterPro" id="IPR016102">
    <property type="entry name" value="Succinyl-CoA_synth-like"/>
</dbReference>
<evidence type="ECO:0000259" key="3">
    <source>
        <dbReference type="SMART" id="SM00881"/>
    </source>
</evidence>
<feature type="domain" description="CoA-binding" evidence="3">
    <location>
        <begin position="12"/>
        <end position="107"/>
    </location>
</feature>
<comment type="caution">
    <text evidence="4">The sequence shown here is derived from an EMBL/GenBank/DDBJ whole genome shotgun (WGS) entry which is preliminary data.</text>
</comment>
<accession>W9YID1</accession>
<dbReference type="HOGENOM" id="CLU_015460_0_0_1"/>
<dbReference type="FunFam" id="3.40.50.261:FF:000001">
    <property type="entry name" value="Succinate--CoA ligase [ADP-forming] subunit beta"/>
    <property type="match status" value="1"/>
</dbReference>
<evidence type="ECO:0000256" key="1">
    <source>
        <dbReference type="ARBA" id="ARBA00022741"/>
    </source>
</evidence>
<dbReference type="AlphaFoldDB" id="W9YID1"/>
<dbReference type="InterPro" id="IPR005811">
    <property type="entry name" value="SUCC_ACL_C"/>
</dbReference>
<dbReference type="OrthoDB" id="1664372at2759"/>
<dbReference type="SUPFAM" id="SSF52210">
    <property type="entry name" value="Succinyl-CoA synthetase domains"/>
    <property type="match status" value="2"/>
</dbReference>
<organism evidence="4 5">
    <name type="scientific">Capronia coronata CBS 617.96</name>
    <dbReference type="NCBI Taxonomy" id="1182541"/>
    <lineage>
        <taxon>Eukaryota</taxon>
        <taxon>Fungi</taxon>
        <taxon>Dikarya</taxon>
        <taxon>Ascomycota</taxon>
        <taxon>Pezizomycotina</taxon>
        <taxon>Eurotiomycetes</taxon>
        <taxon>Chaetothyriomycetidae</taxon>
        <taxon>Chaetothyriales</taxon>
        <taxon>Herpotrichiellaceae</taxon>
        <taxon>Capronia</taxon>
    </lineage>
</organism>
<dbReference type="EMBL" id="AMWN01000007">
    <property type="protein sequence ID" value="EXJ82054.1"/>
    <property type="molecule type" value="Genomic_DNA"/>
</dbReference>
<dbReference type="GeneID" id="19162974"/>
<dbReference type="Gene3D" id="3.40.50.261">
    <property type="entry name" value="Succinyl-CoA synthetase domains"/>
    <property type="match status" value="2"/>
</dbReference>
<dbReference type="Gene3D" id="3.40.50.720">
    <property type="entry name" value="NAD(P)-binding Rossmann-like Domain"/>
    <property type="match status" value="1"/>
</dbReference>
<dbReference type="Pfam" id="PF02629">
    <property type="entry name" value="CoA_binding"/>
    <property type="match status" value="1"/>
</dbReference>
<evidence type="ECO:0000256" key="2">
    <source>
        <dbReference type="SAM" id="MobiDB-lite"/>
    </source>
</evidence>
<dbReference type="Pfam" id="PF00549">
    <property type="entry name" value="Ligase_CoA"/>
    <property type="match status" value="2"/>
</dbReference>
<dbReference type="GO" id="GO:0004776">
    <property type="term" value="F:succinate-CoA ligase (GDP-forming) activity"/>
    <property type="evidence" value="ECO:0007669"/>
    <property type="project" value="TreeGrafter"/>
</dbReference>
<dbReference type="eggNOG" id="KOG2799">
    <property type="taxonomic scope" value="Eukaryota"/>
</dbReference>
<feature type="region of interest" description="Disordered" evidence="2">
    <location>
        <begin position="298"/>
        <end position="340"/>
    </location>
</feature>
<dbReference type="InterPro" id="IPR036291">
    <property type="entry name" value="NAD(P)-bd_dom_sf"/>
</dbReference>
<dbReference type="GO" id="GO:0004775">
    <property type="term" value="F:succinate-CoA ligase (ADP-forming) activity"/>
    <property type="evidence" value="ECO:0007669"/>
    <property type="project" value="TreeGrafter"/>
</dbReference>
<dbReference type="PANTHER" id="PTHR11117:SF6">
    <property type="entry name" value="SYNTHETASE SUBUNIT ALPHA, PUTATIVE (AFU_ORTHOLOGUE AFUA_1G10830)-RELATED"/>
    <property type="match status" value="1"/>
</dbReference>
<gene>
    <name evidence="4" type="ORF">A1O1_08123</name>
</gene>
<dbReference type="GO" id="GO:0005739">
    <property type="term" value="C:mitochondrion"/>
    <property type="evidence" value="ECO:0007669"/>
    <property type="project" value="TreeGrafter"/>
</dbReference>
<protein>
    <submittedName>
        <fullName evidence="4">Succinyl-CoA synthetase alpha subunit</fullName>
    </submittedName>
</protein>
<dbReference type="PROSITE" id="PS01217">
    <property type="entry name" value="SUCCINYL_COA_LIG_3"/>
    <property type="match status" value="1"/>
</dbReference>
<dbReference type="eggNOG" id="KOG1255">
    <property type="taxonomic scope" value="Eukaryota"/>
</dbReference>
<evidence type="ECO:0000313" key="5">
    <source>
        <dbReference type="Proteomes" id="UP000019484"/>
    </source>
</evidence>
<dbReference type="SUPFAM" id="SSF51735">
    <property type="entry name" value="NAD(P)-binding Rossmann-fold domains"/>
    <property type="match status" value="1"/>
</dbReference>
<name>W9YID1_9EURO</name>
<dbReference type="FunFam" id="3.40.50.261:FF:000017">
    <property type="entry name" value="Succinyl-CoA synthetase subunit alpha"/>
    <property type="match status" value="1"/>
</dbReference>
<dbReference type="FunFam" id="3.40.50.720:FF:000340">
    <property type="entry name" value="Succinyl-CoA synthetase subunit alpha"/>
    <property type="match status" value="1"/>
</dbReference>
<dbReference type="GO" id="GO:0000166">
    <property type="term" value="F:nucleotide binding"/>
    <property type="evidence" value="ECO:0007669"/>
    <property type="project" value="UniProtKB-KW"/>
</dbReference>
<dbReference type="Proteomes" id="UP000019484">
    <property type="component" value="Unassembled WGS sequence"/>
</dbReference>
<dbReference type="PRINTS" id="PR01798">
    <property type="entry name" value="SCOASYNTHASE"/>
</dbReference>
<keyword evidence="5" id="KW-1185">Reference proteome</keyword>
<dbReference type="Gene3D" id="3.30.470.20">
    <property type="entry name" value="ATP-grasp fold, B domain"/>
    <property type="match status" value="1"/>
</dbReference>
<dbReference type="InterPro" id="IPR017866">
    <property type="entry name" value="Succ-CoA_synthase_bsu_CS"/>
</dbReference>